<sequence length="322" mass="36589">MQSTIFAVSDDPFCLWERDVKQRNLEFLDGLDPDYFYYVLETHLNAEDEKRAVIALRQSLHHAIETMFSLLGAFVQAPDCVYAWIAKCSNTQLREVVGRITQGDPELATKLIIPAIDWRSIAAVIFATYLPGTERQSDTVERYATLWVRLSSELTNEAQIDEHNSLKHGFRFRSGGFALAFGVEPEFGVSPPESVMRTLGGSTFGATFFKIEKLGPKKSSPHIRSRRTSVNWSLERTALLLQLAHMSICNVISALRIVNGVPPAECKFLRPQHDSDFERPWLYSTGVTSMNLDFTIDEQRLSEVTKSELLERLRKKNRQADE</sequence>
<evidence type="ECO:0008006" key="3">
    <source>
        <dbReference type="Google" id="ProtNLM"/>
    </source>
</evidence>
<accession>A0ABT2D7D8</accession>
<proteinExistence type="predicted"/>
<evidence type="ECO:0000313" key="1">
    <source>
        <dbReference type="EMBL" id="MCS0807053.1"/>
    </source>
</evidence>
<dbReference type="Proteomes" id="UP001206126">
    <property type="component" value="Unassembled WGS sequence"/>
</dbReference>
<dbReference type="EMBL" id="JANUHB010000001">
    <property type="protein sequence ID" value="MCS0807053.1"/>
    <property type="molecule type" value="Genomic_DNA"/>
</dbReference>
<name>A0ABT2D7D8_9BURK</name>
<reference evidence="1 2" key="1">
    <citation type="submission" date="2022-08" db="EMBL/GenBank/DDBJ databases">
        <title>Reclassification of Massilia species as members of the genera Telluria, Duganella, Pseudoduganella, Mokoshia gen. nov. and Zemynaea gen. nov. using orthogonal and non-orthogonal genome-based approaches.</title>
        <authorList>
            <person name="Bowman J.P."/>
        </authorList>
    </citation>
    <scope>NUCLEOTIDE SEQUENCE [LARGE SCALE GENOMIC DNA]</scope>
    <source>
        <strain evidence="1 2">JCM 31605</strain>
    </source>
</reference>
<evidence type="ECO:0000313" key="2">
    <source>
        <dbReference type="Proteomes" id="UP001206126"/>
    </source>
</evidence>
<keyword evidence="2" id="KW-1185">Reference proteome</keyword>
<dbReference type="RefSeq" id="WP_258820836.1">
    <property type="nucleotide sequence ID" value="NZ_JANUHB010000001.1"/>
</dbReference>
<gene>
    <name evidence="1" type="ORF">NX774_03855</name>
</gene>
<protein>
    <recommendedName>
        <fullName evidence="3">Immunity protein 49 of polymorphic toxin system</fullName>
    </recommendedName>
</protein>
<comment type="caution">
    <text evidence="1">The sequence shown here is derived from an EMBL/GenBank/DDBJ whole genome shotgun (WGS) entry which is preliminary data.</text>
</comment>
<organism evidence="1 2">
    <name type="scientific">Massilia agilis</name>
    <dbReference type="NCBI Taxonomy" id="1811226"/>
    <lineage>
        <taxon>Bacteria</taxon>
        <taxon>Pseudomonadati</taxon>
        <taxon>Pseudomonadota</taxon>
        <taxon>Betaproteobacteria</taxon>
        <taxon>Burkholderiales</taxon>
        <taxon>Oxalobacteraceae</taxon>
        <taxon>Telluria group</taxon>
        <taxon>Massilia</taxon>
    </lineage>
</organism>